<feature type="region of interest" description="Disordered" evidence="1">
    <location>
        <begin position="206"/>
        <end position="234"/>
    </location>
</feature>
<feature type="compositionally biased region" description="Polar residues" evidence="1">
    <location>
        <begin position="155"/>
        <end position="166"/>
    </location>
</feature>
<protein>
    <submittedName>
        <fullName evidence="2">Uncharacterized protein</fullName>
    </submittedName>
</protein>
<proteinExistence type="predicted"/>
<evidence type="ECO:0000313" key="2">
    <source>
        <dbReference type="EMBL" id="SMQ52121.1"/>
    </source>
</evidence>
<feature type="region of interest" description="Disordered" evidence="1">
    <location>
        <begin position="115"/>
        <end position="183"/>
    </location>
</feature>
<feature type="compositionally biased region" description="Low complexity" evidence="1">
    <location>
        <begin position="307"/>
        <end position="316"/>
    </location>
</feature>
<organism evidence="2 3">
    <name type="scientific">Zymoseptoria tritici (strain ST99CH_3D7)</name>
    <dbReference type="NCBI Taxonomy" id="1276538"/>
    <lineage>
        <taxon>Eukaryota</taxon>
        <taxon>Fungi</taxon>
        <taxon>Dikarya</taxon>
        <taxon>Ascomycota</taxon>
        <taxon>Pezizomycotina</taxon>
        <taxon>Dothideomycetes</taxon>
        <taxon>Dothideomycetidae</taxon>
        <taxon>Mycosphaerellales</taxon>
        <taxon>Mycosphaerellaceae</taxon>
        <taxon>Zymoseptoria</taxon>
    </lineage>
</organism>
<feature type="region of interest" description="Disordered" evidence="1">
    <location>
        <begin position="447"/>
        <end position="468"/>
    </location>
</feature>
<reference evidence="2 3" key="1">
    <citation type="submission" date="2016-06" db="EMBL/GenBank/DDBJ databases">
        <authorList>
            <person name="Kjaerup R.B."/>
            <person name="Dalgaard T.S."/>
            <person name="Juul-Madsen H.R."/>
        </authorList>
    </citation>
    <scope>NUCLEOTIDE SEQUENCE [LARGE SCALE GENOMIC DNA]</scope>
</reference>
<sequence length="530" mass="58661">MTYEMATIIEAASLSSVTSIATNPPPHPNAPSDIPNLPLVLYIARVPGSRDVFLTPMKPREKVVSAEDVQSSLYYIHINCEEDLQSACQLPSSVNSDADQIPSICENEIKKKPVLPTRLRPTLPPYPLDDGTMPSYHSRPPSPPQRKQITRKPVNATSRSYHTTTQSPELPVLRPRPLPSLPQEELPYEASLHSNNVRLLHHTDNSQANNPYLREYPPSDPPLDELPLPPPGSLTLIRRDPSSKEQWNVALIHDPPIHEISSAALRNPTAAARTKRGGAPLYLDISNPGYEQFLDGEEDERTGSRISSSSTSSSSSDPPPEGVFRRRLFMPGSQLSEHSYRHSRLGSNGSEDSIPRHPPHRSSAAIDDRRHKAYTFTSPWSGRCEFSTGTTGKSLTCRHTLPSHHQPTRDPLSSSEVSELRFNLPTSSRTAEAVKTKRASYFHGGVRALPHSGERHDEKNDGWDSPRSSMFTLGEDGKMDLTLGQERAGGGFGGKQAKLGKLIIQPAGMEMLDLLVAANMGLWWRAYERY</sequence>
<dbReference type="Proteomes" id="UP000215127">
    <property type="component" value="Chromosome 6"/>
</dbReference>
<accession>A0A1X7RY49</accession>
<dbReference type="STRING" id="1276538.A0A1X7RY49"/>
<evidence type="ECO:0000313" key="3">
    <source>
        <dbReference type="Proteomes" id="UP000215127"/>
    </source>
</evidence>
<name>A0A1X7RY49_ZYMT9</name>
<feature type="region of interest" description="Disordered" evidence="1">
    <location>
        <begin position="290"/>
        <end position="366"/>
    </location>
</feature>
<feature type="compositionally biased region" description="Basic and acidic residues" evidence="1">
    <location>
        <begin position="452"/>
        <end position="464"/>
    </location>
</feature>
<dbReference type="EMBL" id="LT853697">
    <property type="protein sequence ID" value="SMQ52121.1"/>
    <property type="molecule type" value="Genomic_DNA"/>
</dbReference>
<dbReference type="AlphaFoldDB" id="A0A1X7RY49"/>
<keyword evidence="3" id="KW-1185">Reference proteome</keyword>
<evidence type="ECO:0000256" key="1">
    <source>
        <dbReference type="SAM" id="MobiDB-lite"/>
    </source>
</evidence>
<gene>
    <name evidence="2" type="ORF">ZT3D7_G7274</name>
</gene>